<keyword evidence="1" id="KW-0561">Oxygen transport</keyword>
<dbReference type="GO" id="GO:0005344">
    <property type="term" value="F:oxygen carrier activity"/>
    <property type="evidence" value="ECO:0007669"/>
    <property type="project" value="UniProtKB-KW"/>
</dbReference>
<name>A0AAV5WJG1_9BILA</name>
<keyword evidence="1" id="KW-0408">Iron</keyword>
<dbReference type="AlphaFoldDB" id="A0AAV5WJG1"/>
<feature type="domain" description="Globin" evidence="2">
    <location>
        <begin position="6"/>
        <end position="169"/>
    </location>
</feature>
<proteinExistence type="inferred from homology"/>
<evidence type="ECO:0000313" key="3">
    <source>
        <dbReference type="EMBL" id="GMT32111.1"/>
    </source>
</evidence>
<protein>
    <recommendedName>
        <fullName evidence="2">Globin domain-containing protein</fullName>
    </recommendedName>
</protein>
<dbReference type="Pfam" id="PF00042">
    <property type="entry name" value="Globin"/>
    <property type="match status" value="1"/>
</dbReference>
<dbReference type="InterPro" id="IPR012292">
    <property type="entry name" value="Globin/Proto"/>
</dbReference>
<keyword evidence="4" id="KW-1185">Reference proteome</keyword>
<keyword evidence="1" id="KW-0479">Metal-binding</keyword>
<dbReference type="InterPro" id="IPR000971">
    <property type="entry name" value="Globin"/>
</dbReference>
<dbReference type="SUPFAM" id="SSF46458">
    <property type="entry name" value="Globin-like"/>
    <property type="match status" value="1"/>
</dbReference>
<sequence length="245" mass="27658">VQMEIGLNKEQLEFMAEKWPSHYGTLFDMGITAWDQLFAHNPTLKKHFDFVENDPTASWKEDERIKKMVLSLQQLLTDAVNTLGYGEAAEMEVFVNTLRELGGLHRNIVESVNPQAFLLLFALLPEVIADVTSNRRKSGPLPADDRQELIKIWKSITAFMGNQIMLGWERNKIPTSSKYLKSYLEKCPHAKVVSLKPASPTVKSASPPGFIPDNYKHVVDEDVKNTTNSISLRHVALSPLSALRK</sequence>
<evidence type="ECO:0000313" key="4">
    <source>
        <dbReference type="Proteomes" id="UP001432322"/>
    </source>
</evidence>
<keyword evidence="1" id="KW-0349">Heme</keyword>
<organism evidence="3 4">
    <name type="scientific">Pristionchus fissidentatus</name>
    <dbReference type="NCBI Taxonomy" id="1538716"/>
    <lineage>
        <taxon>Eukaryota</taxon>
        <taxon>Metazoa</taxon>
        <taxon>Ecdysozoa</taxon>
        <taxon>Nematoda</taxon>
        <taxon>Chromadorea</taxon>
        <taxon>Rhabditida</taxon>
        <taxon>Rhabditina</taxon>
        <taxon>Diplogasteromorpha</taxon>
        <taxon>Diplogasteroidea</taxon>
        <taxon>Neodiplogasteridae</taxon>
        <taxon>Pristionchus</taxon>
    </lineage>
</organism>
<dbReference type="GO" id="GO:0019825">
    <property type="term" value="F:oxygen binding"/>
    <property type="evidence" value="ECO:0007669"/>
    <property type="project" value="InterPro"/>
</dbReference>
<evidence type="ECO:0000256" key="1">
    <source>
        <dbReference type="RuleBase" id="RU000356"/>
    </source>
</evidence>
<dbReference type="PROSITE" id="PS01033">
    <property type="entry name" value="GLOBIN"/>
    <property type="match status" value="1"/>
</dbReference>
<comment type="caution">
    <text evidence="3">The sequence shown here is derived from an EMBL/GenBank/DDBJ whole genome shotgun (WGS) entry which is preliminary data.</text>
</comment>
<keyword evidence="1" id="KW-0813">Transport</keyword>
<dbReference type="EMBL" id="BTSY01000006">
    <property type="protein sequence ID" value="GMT32111.1"/>
    <property type="molecule type" value="Genomic_DNA"/>
</dbReference>
<gene>
    <name evidence="3" type="ORF">PFISCL1PPCAC_23408</name>
</gene>
<dbReference type="CDD" id="cd01040">
    <property type="entry name" value="Mb-like"/>
    <property type="match status" value="1"/>
</dbReference>
<feature type="non-terminal residue" evidence="3">
    <location>
        <position position="1"/>
    </location>
</feature>
<accession>A0AAV5WJG1</accession>
<comment type="similarity">
    <text evidence="1">Belongs to the globin family.</text>
</comment>
<reference evidence="3" key="1">
    <citation type="submission" date="2023-10" db="EMBL/GenBank/DDBJ databases">
        <title>Genome assembly of Pristionchus species.</title>
        <authorList>
            <person name="Yoshida K."/>
            <person name="Sommer R.J."/>
        </authorList>
    </citation>
    <scope>NUCLEOTIDE SEQUENCE</scope>
    <source>
        <strain evidence="3">RS5133</strain>
    </source>
</reference>
<dbReference type="InterPro" id="IPR044399">
    <property type="entry name" value="Mb-like_M"/>
</dbReference>
<dbReference type="GO" id="GO:0020037">
    <property type="term" value="F:heme binding"/>
    <property type="evidence" value="ECO:0007669"/>
    <property type="project" value="InterPro"/>
</dbReference>
<dbReference type="InterPro" id="IPR009050">
    <property type="entry name" value="Globin-like_sf"/>
</dbReference>
<dbReference type="Gene3D" id="1.10.490.10">
    <property type="entry name" value="Globins"/>
    <property type="match status" value="1"/>
</dbReference>
<dbReference type="Proteomes" id="UP001432322">
    <property type="component" value="Unassembled WGS sequence"/>
</dbReference>
<evidence type="ECO:0000259" key="2">
    <source>
        <dbReference type="PROSITE" id="PS01033"/>
    </source>
</evidence>